<keyword evidence="3 8" id="KW-0597">Phosphoprotein</keyword>
<evidence type="ECO:0000256" key="8">
    <source>
        <dbReference type="PROSITE-ProRule" id="PRU00169"/>
    </source>
</evidence>
<dbReference type="FunFam" id="3.40.50.2300:FF:000001">
    <property type="entry name" value="DNA-binding response regulator PhoB"/>
    <property type="match status" value="1"/>
</dbReference>
<dbReference type="GO" id="GO:0006355">
    <property type="term" value="P:regulation of DNA-templated transcription"/>
    <property type="evidence" value="ECO:0007669"/>
    <property type="project" value="InterPro"/>
</dbReference>
<dbReference type="InterPro" id="IPR016032">
    <property type="entry name" value="Sig_transdc_resp-reg_C-effctor"/>
</dbReference>
<dbReference type="GO" id="GO:0005829">
    <property type="term" value="C:cytosol"/>
    <property type="evidence" value="ECO:0007669"/>
    <property type="project" value="TreeGrafter"/>
</dbReference>
<evidence type="ECO:0000256" key="1">
    <source>
        <dbReference type="ARBA" id="ARBA00004496"/>
    </source>
</evidence>
<evidence type="ECO:0000313" key="13">
    <source>
        <dbReference type="Proteomes" id="UP000244441"/>
    </source>
</evidence>
<dbReference type="Pfam" id="PF00072">
    <property type="entry name" value="Response_reg"/>
    <property type="match status" value="1"/>
</dbReference>
<dbReference type="GO" id="GO:0000976">
    <property type="term" value="F:transcription cis-regulatory region binding"/>
    <property type="evidence" value="ECO:0007669"/>
    <property type="project" value="TreeGrafter"/>
</dbReference>
<proteinExistence type="predicted"/>
<dbReference type="SUPFAM" id="SSF46894">
    <property type="entry name" value="C-terminal effector domain of the bipartite response regulators"/>
    <property type="match status" value="1"/>
</dbReference>
<dbReference type="RefSeq" id="WP_108601255.1">
    <property type="nucleotide sequence ID" value="NZ_CP026604.1"/>
</dbReference>
<feature type="domain" description="OmpR/PhoB-type" evidence="11">
    <location>
        <begin position="130"/>
        <end position="227"/>
    </location>
</feature>
<dbReference type="CDD" id="cd00383">
    <property type="entry name" value="trans_reg_C"/>
    <property type="match status" value="1"/>
</dbReference>
<evidence type="ECO:0000256" key="4">
    <source>
        <dbReference type="ARBA" id="ARBA00023012"/>
    </source>
</evidence>
<dbReference type="SMART" id="SM00448">
    <property type="entry name" value="REC"/>
    <property type="match status" value="1"/>
</dbReference>
<organism evidence="12 13">
    <name type="scientific">Saccharobesus litoralis</name>
    <dbReference type="NCBI Taxonomy" id="2172099"/>
    <lineage>
        <taxon>Bacteria</taxon>
        <taxon>Pseudomonadati</taxon>
        <taxon>Pseudomonadota</taxon>
        <taxon>Gammaproteobacteria</taxon>
        <taxon>Alteromonadales</taxon>
        <taxon>Alteromonadaceae</taxon>
        <taxon>Saccharobesus</taxon>
    </lineage>
</organism>
<dbReference type="OrthoDB" id="9802426at2"/>
<dbReference type="Pfam" id="PF00486">
    <property type="entry name" value="Trans_reg_C"/>
    <property type="match status" value="1"/>
</dbReference>
<keyword evidence="7" id="KW-0804">Transcription</keyword>
<dbReference type="InterPro" id="IPR039420">
    <property type="entry name" value="WalR-like"/>
</dbReference>
<dbReference type="SMART" id="SM00862">
    <property type="entry name" value="Trans_reg_C"/>
    <property type="match status" value="1"/>
</dbReference>
<evidence type="ECO:0000256" key="9">
    <source>
        <dbReference type="PROSITE-ProRule" id="PRU01091"/>
    </source>
</evidence>
<evidence type="ECO:0000256" key="3">
    <source>
        <dbReference type="ARBA" id="ARBA00022553"/>
    </source>
</evidence>
<keyword evidence="13" id="KW-1185">Reference proteome</keyword>
<keyword evidence="2" id="KW-0963">Cytoplasm</keyword>
<dbReference type="Gene3D" id="6.10.250.690">
    <property type="match status" value="1"/>
</dbReference>
<keyword evidence="4" id="KW-0902">Two-component regulatory system</keyword>
<feature type="modified residue" description="4-aspartylphosphate" evidence="8">
    <location>
        <position position="53"/>
    </location>
</feature>
<dbReference type="InterPro" id="IPR011006">
    <property type="entry name" value="CheY-like_superfamily"/>
</dbReference>
<evidence type="ECO:0000256" key="7">
    <source>
        <dbReference type="ARBA" id="ARBA00023163"/>
    </source>
</evidence>
<comment type="subcellular location">
    <subcellularLocation>
        <location evidence="1">Cytoplasm</location>
    </subcellularLocation>
</comment>
<dbReference type="CDD" id="cd17623">
    <property type="entry name" value="REC_OmpR_CpxR"/>
    <property type="match status" value="1"/>
</dbReference>
<dbReference type="GO" id="GO:0032993">
    <property type="term" value="C:protein-DNA complex"/>
    <property type="evidence" value="ECO:0007669"/>
    <property type="project" value="TreeGrafter"/>
</dbReference>
<dbReference type="PROSITE" id="PS50110">
    <property type="entry name" value="RESPONSE_REGULATORY"/>
    <property type="match status" value="1"/>
</dbReference>
<dbReference type="InterPro" id="IPR001867">
    <property type="entry name" value="OmpR/PhoB-type_DNA-bd"/>
</dbReference>
<evidence type="ECO:0000256" key="2">
    <source>
        <dbReference type="ARBA" id="ARBA00022490"/>
    </source>
</evidence>
<evidence type="ECO:0000259" key="10">
    <source>
        <dbReference type="PROSITE" id="PS50110"/>
    </source>
</evidence>
<feature type="domain" description="Response regulatory" evidence="10">
    <location>
        <begin position="4"/>
        <end position="117"/>
    </location>
</feature>
<evidence type="ECO:0000256" key="6">
    <source>
        <dbReference type="ARBA" id="ARBA00023125"/>
    </source>
</evidence>
<keyword evidence="6 9" id="KW-0238">DNA-binding</keyword>
<evidence type="ECO:0000259" key="11">
    <source>
        <dbReference type="PROSITE" id="PS51755"/>
    </source>
</evidence>
<dbReference type="Gene3D" id="1.10.10.10">
    <property type="entry name" value="Winged helix-like DNA-binding domain superfamily/Winged helix DNA-binding domain"/>
    <property type="match status" value="1"/>
</dbReference>
<dbReference type="InterPro" id="IPR036388">
    <property type="entry name" value="WH-like_DNA-bd_sf"/>
</dbReference>
<name>A0A2S0VLT8_9ALTE</name>
<dbReference type="PANTHER" id="PTHR48111:SF39">
    <property type="entry name" value="TRANSCRIPTIONAL REGULATORY PROTEIN CPXR"/>
    <property type="match status" value="1"/>
</dbReference>
<feature type="DNA-binding region" description="OmpR/PhoB-type" evidence="9">
    <location>
        <begin position="130"/>
        <end position="227"/>
    </location>
</feature>
<accession>A0A2S0VLT8</accession>
<evidence type="ECO:0000313" key="12">
    <source>
        <dbReference type="EMBL" id="AWB65178.1"/>
    </source>
</evidence>
<dbReference type="PROSITE" id="PS51755">
    <property type="entry name" value="OMPR_PHOB"/>
    <property type="match status" value="1"/>
</dbReference>
<protein>
    <submittedName>
        <fullName evidence="12">DNA-binding response regulator</fullName>
    </submittedName>
</protein>
<keyword evidence="5" id="KW-0805">Transcription regulation</keyword>
<dbReference type="SUPFAM" id="SSF52172">
    <property type="entry name" value="CheY-like"/>
    <property type="match status" value="1"/>
</dbReference>
<dbReference type="InterPro" id="IPR001789">
    <property type="entry name" value="Sig_transdc_resp-reg_receiver"/>
</dbReference>
<dbReference type="GO" id="GO:0000156">
    <property type="term" value="F:phosphorelay response regulator activity"/>
    <property type="evidence" value="ECO:0007669"/>
    <property type="project" value="TreeGrafter"/>
</dbReference>
<dbReference type="PANTHER" id="PTHR48111">
    <property type="entry name" value="REGULATOR OF RPOS"/>
    <property type="match status" value="1"/>
</dbReference>
<dbReference type="InterPro" id="IPR058124">
    <property type="entry name" value="CpxR-like_REC"/>
</dbReference>
<dbReference type="EMBL" id="CP026604">
    <property type="protein sequence ID" value="AWB65178.1"/>
    <property type="molecule type" value="Genomic_DNA"/>
</dbReference>
<dbReference type="KEGG" id="cate:C2869_01385"/>
<sequence length="229" mass="26210">MNSKILIIDDDQELSSLLGEYLTSENLDCECVYDGLTGIEKLQTTKYDLVLLDVMLPGIDGFETLKRLRQFTKMPVLMLTAKGDDFDKILGLELGADDYLPKPFNHRELLARVKAILRRFDYAQESALGQSEDQIGIFLLDHNNQSLKYDSEEILLTGTEFQFLVYLNQNLSNLVSKEVLSKEVLGRRLMQFDRSIDMHMSNLRKKLKADPNIQIKTIRGAGYRLVVNN</sequence>
<dbReference type="Gene3D" id="3.40.50.2300">
    <property type="match status" value="1"/>
</dbReference>
<dbReference type="AlphaFoldDB" id="A0A2S0VLT8"/>
<gene>
    <name evidence="12" type="ORF">C2869_01385</name>
</gene>
<reference evidence="12 13" key="1">
    <citation type="submission" date="2018-01" db="EMBL/GenBank/DDBJ databases">
        <title>Genome sequence of a Cantenovulum-like bacteria.</title>
        <authorList>
            <person name="Tan W.R."/>
            <person name="Lau N.-S."/>
            <person name="Go F."/>
            <person name="Amirul A.-A.A."/>
        </authorList>
    </citation>
    <scope>NUCLEOTIDE SEQUENCE [LARGE SCALE GENOMIC DNA]</scope>
    <source>
        <strain evidence="12 13">CCB-QB4</strain>
    </source>
</reference>
<evidence type="ECO:0000256" key="5">
    <source>
        <dbReference type="ARBA" id="ARBA00023015"/>
    </source>
</evidence>
<dbReference type="Proteomes" id="UP000244441">
    <property type="component" value="Chromosome"/>
</dbReference>